<gene>
    <name evidence="3" type="ORF">HMPREF9449_01357</name>
</gene>
<organism evidence="3 4">
    <name type="scientific">Odoribacter laneus YIT 12061</name>
    <dbReference type="NCBI Taxonomy" id="742817"/>
    <lineage>
        <taxon>Bacteria</taxon>
        <taxon>Pseudomonadati</taxon>
        <taxon>Bacteroidota</taxon>
        <taxon>Bacteroidia</taxon>
        <taxon>Bacteroidales</taxon>
        <taxon>Odoribacteraceae</taxon>
        <taxon>Odoribacter</taxon>
    </lineage>
</organism>
<evidence type="ECO:0000313" key="3">
    <source>
        <dbReference type="EMBL" id="EHP47955.1"/>
    </source>
</evidence>
<dbReference type="SUPFAM" id="SSF55874">
    <property type="entry name" value="ATPase domain of HSP90 chaperone/DNA topoisomerase II/histidine kinase"/>
    <property type="match status" value="1"/>
</dbReference>
<evidence type="ECO:0000256" key="1">
    <source>
        <dbReference type="SAM" id="Phobius"/>
    </source>
</evidence>
<keyword evidence="1" id="KW-1133">Transmembrane helix</keyword>
<proteinExistence type="predicted"/>
<dbReference type="RefSeq" id="WP_009136505.1">
    <property type="nucleotide sequence ID" value="NZ_JH594596.1"/>
</dbReference>
<name>H1DGH1_9BACT</name>
<reference evidence="3 4" key="1">
    <citation type="submission" date="2012-01" db="EMBL/GenBank/DDBJ databases">
        <title>The Genome Sequence of Odoribacter laneus YIT 12061.</title>
        <authorList>
            <consortium name="The Broad Institute Genome Sequencing Platform"/>
            <person name="Earl A."/>
            <person name="Ward D."/>
            <person name="Feldgarden M."/>
            <person name="Gevers D."/>
            <person name="Morotomi M."/>
            <person name="Young S.K."/>
            <person name="Zeng Q."/>
            <person name="Gargeya S."/>
            <person name="Fitzgerald M."/>
            <person name="Haas B."/>
            <person name="Abouelleil A."/>
            <person name="Alvarado L."/>
            <person name="Arachchi H.M."/>
            <person name="Berlin A."/>
            <person name="Chapman S.B."/>
            <person name="Gearin G."/>
            <person name="Goldberg J."/>
            <person name="Griggs A."/>
            <person name="Gujja S."/>
            <person name="Hansen M."/>
            <person name="Heiman D."/>
            <person name="Howarth C."/>
            <person name="Larimer J."/>
            <person name="Lui A."/>
            <person name="MacDonald P.J.P."/>
            <person name="McCowen C."/>
            <person name="Montmayeur A."/>
            <person name="Murphy C."/>
            <person name="Neiman D."/>
            <person name="Pearson M."/>
            <person name="Priest M."/>
            <person name="Roberts A."/>
            <person name="Saif S."/>
            <person name="Shea T."/>
            <person name="Sisk P."/>
            <person name="Stolte C."/>
            <person name="Sykes S."/>
            <person name="Wortman J."/>
            <person name="Nusbaum C."/>
            <person name="Birren B."/>
        </authorList>
    </citation>
    <scope>NUCLEOTIDE SEQUENCE [LARGE SCALE GENOMIC DNA]</scope>
    <source>
        <strain evidence="3 4">YIT 12061</strain>
    </source>
</reference>
<feature type="transmembrane region" description="Helical" evidence="1">
    <location>
        <begin position="76"/>
        <end position="99"/>
    </location>
</feature>
<accession>H1DGH1</accession>
<evidence type="ECO:0000259" key="2">
    <source>
        <dbReference type="Pfam" id="PF06580"/>
    </source>
</evidence>
<sequence>MKQTDKRQALLWLIHLIGWGIMFGFPFFFASREGNPITFQWYLGYVFVPVAFMLVFYVNYFWWIDRVLFRKKLFQFILLNILLISAICFCLDAWMHFYFQHFIKAAFSGHPGPPKVMVISRDFMLMGLTAGLSVAIRVTGNWYKMETERKELEKGRVEAELKSLKNQLNPHFLFNTLNNIYSLIAFNPETAQHAVHDLSRLLRYILYENNQNRVPLAKEIEFIDNYIALMKIRLPLEVVVETEIYAERNVEIAPLLFITLVENAFKHGVSPTAPSFISIELHTVGEGEVFCRVENSYFPKKREDKSGSGIGLENLRKRLTLLYPGRYMLVTEKQGEKFVAELRIRI</sequence>
<dbReference type="InterPro" id="IPR036890">
    <property type="entry name" value="HATPase_C_sf"/>
</dbReference>
<dbReference type="GeneID" id="98068930"/>
<dbReference type="PATRIC" id="fig|742817.3.peg.1440"/>
<feature type="transmembrane region" description="Helical" evidence="1">
    <location>
        <begin position="9"/>
        <end position="30"/>
    </location>
</feature>
<dbReference type="eggNOG" id="COG2972">
    <property type="taxonomic scope" value="Bacteria"/>
</dbReference>
<dbReference type="InterPro" id="IPR010559">
    <property type="entry name" value="Sig_transdc_His_kin_internal"/>
</dbReference>
<dbReference type="PANTHER" id="PTHR34220:SF7">
    <property type="entry name" value="SENSOR HISTIDINE KINASE YPDA"/>
    <property type="match status" value="1"/>
</dbReference>
<keyword evidence="1" id="KW-0812">Transmembrane</keyword>
<keyword evidence="4" id="KW-1185">Reference proteome</keyword>
<dbReference type="Proteomes" id="UP000004892">
    <property type="component" value="Unassembled WGS sequence"/>
</dbReference>
<comment type="caution">
    <text evidence="3">The sequence shown here is derived from an EMBL/GenBank/DDBJ whole genome shotgun (WGS) entry which is preliminary data.</text>
</comment>
<dbReference type="EMBL" id="ADMC01000021">
    <property type="protein sequence ID" value="EHP47955.1"/>
    <property type="molecule type" value="Genomic_DNA"/>
</dbReference>
<dbReference type="Pfam" id="PF06580">
    <property type="entry name" value="His_kinase"/>
    <property type="match status" value="1"/>
</dbReference>
<feature type="transmembrane region" description="Helical" evidence="1">
    <location>
        <begin position="119"/>
        <end position="140"/>
    </location>
</feature>
<dbReference type="AlphaFoldDB" id="H1DGH1"/>
<dbReference type="GO" id="GO:0000155">
    <property type="term" value="F:phosphorelay sensor kinase activity"/>
    <property type="evidence" value="ECO:0007669"/>
    <property type="project" value="InterPro"/>
</dbReference>
<dbReference type="GO" id="GO:0016020">
    <property type="term" value="C:membrane"/>
    <property type="evidence" value="ECO:0007669"/>
    <property type="project" value="InterPro"/>
</dbReference>
<dbReference type="PANTHER" id="PTHR34220">
    <property type="entry name" value="SENSOR HISTIDINE KINASE YPDA"/>
    <property type="match status" value="1"/>
</dbReference>
<dbReference type="STRING" id="742817.HMPREF9449_01357"/>
<feature type="domain" description="Signal transduction histidine kinase internal region" evidence="2">
    <location>
        <begin position="159"/>
        <end position="234"/>
    </location>
</feature>
<dbReference type="HOGENOM" id="CLU_020473_1_0_10"/>
<evidence type="ECO:0000313" key="4">
    <source>
        <dbReference type="Proteomes" id="UP000004892"/>
    </source>
</evidence>
<protein>
    <recommendedName>
        <fullName evidence="2">Signal transduction histidine kinase internal region domain-containing protein</fullName>
    </recommendedName>
</protein>
<dbReference type="InterPro" id="IPR050640">
    <property type="entry name" value="Bact_2-comp_sensor_kinase"/>
</dbReference>
<keyword evidence="1" id="KW-0472">Membrane</keyword>
<dbReference type="Gene3D" id="3.30.565.10">
    <property type="entry name" value="Histidine kinase-like ATPase, C-terminal domain"/>
    <property type="match status" value="1"/>
</dbReference>
<feature type="transmembrane region" description="Helical" evidence="1">
    <location>
        <begin position="42"/>
        <end position="64"/>
    </location>
</feature>